<dbReference type="Gene3D" id="3.50.50.100">
    <property type="match status" value="1"/>
</dbReference>
<evidence type="ECO:0000313" key="11">
    <source>
        <dbReference type="EMBL" id="QJR38277.1"/>
    </source>
</evidence>
<evidence type="ECO:0000256" key="8">
    <source>
        <dbReference type="ARBA" id="ARBA00047599"/>
    </source>
</evidence>
<dbReference type="EMBL" id="CP053085">
    <property type="protein sequence ID" value="QJR38277.1"/>
    <property type="molecule type" value="Genomic_DNA"/>
</dbReference>
<dbReference type="Proteomes" id="UP000500938">
    <property type="component" value="Chromosome"/>
</dbReference>
<dbReference type="AlphaFoldDB" id="A0A6M4IXH9"/>
<reference evidence="11 12" key="1">
    <citation type="submission" date="2020-05" db="EMBL/GenBank/DDBJ databases">
        <title>Complete genome sequence of Gemmatimonas greenlandica TET16.</title>
        <authorList>
            <person name="Zeng Y."/>
        </authorList>
    </citation>
    <scope>NUCLEOTIDE SEQUENCE [LARGE SCALE GENOMIC DNA]</scope>
    <source>
        <strain evidence="11 12">TET16</strain>
    </source>
</reference>
<dbReference type="InterPro" id="IPR036188">
    <property type="entry name" value="FAD/NAD-bd_sf"/>
</dbReference>
<protein>
    <recommendedName>
        <fullName evidence="2">NADH:ubiquinone reductase (non-electrogenic)</fullName>
        <ecNumber evidence="2">1.6.5.9</ecNumber>
    </recommendedName>
</protein>
<name>A0A6M4IXH9_9BACT</name>
<dbReference type="SUPFAM" id="SSF51905">
    <property type="entry name" value="FAD/NAD(P)-binding domain"/>
    <property type="match status" value="1"/>
</dbReference>
<accession>A0A6M4IXH9</accession>
<evidence type="ECO:0000256" key="1">
    <source>
        <dbReference type="ARBA" id="ARBA00005272"/>
    </source>
</evidence>
<evidence type="ECO:0000256" key="3">
    <source>
        <dbReference type="ARBA" id="ARBA00022630"/>
    </source>
</evidence>
<feature type="domain" description="External alternative NADH-ubiquinone oxidoreductase-like C-terminal" evidence="10">
    <location>
        <begin position="352"/>
        <end position="407"/>
    </location>
</feature>
<evidence type="ECO:0000313" key="12">
    <source>
        <dbReference type="Proteomes" id="UP000500938"/>
    </source>
</evidence>
<keyword evidence="7" id="KW-0520">NAD</keyword>
<organism evidence="11 12">
    <name type="scientific">Gemmatimonas groenlandica</name>
    <dbReference type="NCBI Taxonomy" id="2732249"/>
    <lineage>
        <taxon>Bacteria</taxon>
        <taxon>Pseudomonadati</taxon>
        <taxon>Gemmatimonadota</taxon>
        <taxon>Gemmatimonadia</taxon>
        <taxon>Gemmatimonadales</taxon>
        <taxon>Gemmatimonadaceae</taxon>
        <taxon>Gemmatimonas</taxon>
    </lineage>
</organism>
<proteinExistence type="inferred from homology"/>
<evidence type="ECO:0000256" key="2">
    <source>
        <dbReference type="ARBA" id="ARBA00012637"/>
    </source>
</evidence>
<dbReference type="InterPro" id="IPR023753">
    <property type="entry name" value="FAD/NAD-binding_dom"/>
</dbReference>
<dbReference type="Pfam" id="PF22366">
    <property type="entry name" value="NDH2_C"/>
    <property type="match status" value="1"/>
</dbReference>
<dbReference type="PANTHER" id="PTHR43706">
    <property type="entry name" value="NADH DEHYDROGENASE"/>
    <property type="match status" value="1"/>
</dbReference>
<evidence type="ECO:0000259" key="9">
    <source>
        <dbReference type="Pfam" id="PF07992"/>
    </source>
</evidence>
<dbReference type="PRINTS" id="PR00411">
    <property type="entry name" value="PNDRDTASEI"/>
</dbReference>
<keyword evidence="12" id="KW-1185">Reference proteome</keyword>
<keyword evidence="5" id="KW-0809">Transit peptide</keyword>
<gene>
    <name evidence="11" type="ORF">HKW67_16855</name>
</gene>
<feature type="domain" description="FAD/NAD(P)-binding" evidence="9">
    <location>
        <begin position="9"/>
        <end position="328"/>
    </location>
</feature>
<dbReference type="KEGG" id="ggr:HKW67_16855"/>
<dbReference type="PRINTS" id="PR00368">
    <property type="entry name" value="FADPNR"/>
</dbReference>
<comment type="similarity">
    <text evidence="1">Belongs to the NADH dehydrogenase family.</text>
</comment>
<dbReference type="InterPro" id="IPR054585">
    <property type="entry name" value="NDH2-like_C"/>
</dbReference>
<dbReference type="PANTHER" id="PTHR43706:SF47">
    <property type="entry name" value="EXTERNAL NADH-UBIQUINONE OXIDOREDUCTASE 1, MITOCHONDRIAL-RELATED"/>
    <property type="match status" value="1"/>
</dbReference>
<dbReference type="GO" id="GO:0050136">
    <property type="term" value="F:NADH dehydrogenase (quinone) (non-electrogenic) activity"/>
    <property type="evidence" value="ECO:0007669"/>
    <property type="project" value="UniProtKB-EC"/>
</dbReference>
<keyword evidence="4" id="KW-0274">FAD</keyword>
<comment type="catalytic activity">
    <reaction evidence="8">
        <text>a quinone + NADH + H(+) = a quinol + NAD(+)</text>
        <dbReference type="Rhea" id="RHEA:46160"/>
        <dbReference type="ChEBI" id="CHEBI:15378"/>
        <dbReference type="ChEBI" id="CHEBI:24646"/>
        <dbReference type="ChEBI" id="CHEBI:57540"/>
        <dbReference type="ChEBI" id="CHEBI:57945"/>
        <dbReference type="ChEBI" id="CHEBI:132124"/>
        <dbReference type="EC" id="1.6.5.9"/>
    </reaction>
</comment>
<sequence length="445" mass="48121">MHATDPRPHVVIVGGGFAGLTAARTLATADVRITLIDRTNHHLFQPLLYQVAMAVLNPADITVPIRWMLRDQPNATVIMAEVDRIDVPQHTLTLDGGSSIVAWDYLIVASGARHAYFGHPEWEGNAPGLKSIEDALEMRRRFLLSFEAAERSSAAGQREALLTFVIVGGGPTGVELAGMIPEITRKAMKHDFRRIDPASARVVLLEAGPRLLPQFPEALSARAERDLRELGVDVRTNTAVTSVDDAGVTVASGERIFAHTVFWGAGNQASPLGKQLGAPLDRVGRVVVSPDLSLPNDPHVFAIGDIASVLTDAGTPVPAVAPAANQMGAHAAKAILHDLRGTSRTAFAYFNKGDLATIGRHRAVASIGAVKLQGNIAWLAWLFIHILYLAGFRNRITVFVQWAFQYITYQRGVRLITGTTAHRLLNTSRDRELARAEAGSMPPKL</sequence>
<keyword evidence="6" id="KW-0560">Oxidoreductase</keyword>
<evidence type="ECO:0000256" key="6">
    <source>
        <dbReference type="ARBA" id="ARBA00023002"/>
    </source>
</evidence>
<evidence type="ECO:0000256" key="7">
    <source>
        <dbReference type="ARBA" id="ARBA00023027"/>
    </source>
</evidence>
<evidence type="ECO:0000256" key="5">
    <source>
        <dbReference type="ARBA" id="ARBA00022946"/>
    </source>
</evidence>
<keyword evidence="3" id="KW-0285">Flavoprotein</keyword>
<evidence type="ECO:0000256" key="4">
    <source>
        <dbReference type="ARBA" id="ARBA00022827"/>
    </source>
</evidence>
<dbReference type="Pfam" id="PF07992">
    <property type="entry name" value="Pyr_redox_2"/>
    <property type="match status" value="1"/>
</dbReference>
<dbReference type="EC" id="1.6.5.9" evidence="2"/>
<dbReference type="InterPro" id="IPR045024">
    <property type="entry name" value="NDH-2"/>
</dbReference>
<evidence type="ECO:0000259" key="10">
    <source>
        <dbReference type="Pfam" id="PF22366"/>
    </source>
</evidence>